<proteinExistence type="predicted"/>
<keyword evidence="1" id="KW-1133">Transmembrane helix</keyword>
<protein>
    <recommendedName>
        <fullName evidence="5">ABC transmembrane type-1 domain-containing protein</fullName>
    </recommendedName>
</protein>
<gene>
    <name evidence="3" type="ORF">BJ508DRAFT_207380</name>
</gene>
<keyword evidence="1" id="KW-0812">Transmembrane</keyword>
<evidence type="ECO:0000256" key="1">
    <source>
        <dbReference type="SAM" id="Phobius"/>
    </source>
</evidence>
<evidence type="ECO:0000313" key="4">
    <source>
        <dbReference type="Proteomes" id="UP000275078"/>
    </source>
</evidence>
<dbReference type="EMBL" id="ML119666">
    <property type="protein sequence ID" value="RPA83161.1"/>
    <property type="molecule type" value="Genomic_DNA"/>
</dbReference>
<evidence type="ECO:0000256" key="2">
    <source>
        <dbReference type="SAM" id="SignalP"/>
    </source>
</evidence>
<feature type="transmembrane region" description="Helical" evidence="1">
    <location>
        <begin position="341"/>
        <end position="361"/>
    </location>
</feature>
<keyword evidence="2" id="KW-0732">Signal</keyword>
<organism evidence="3 4">
    <name type="scientific">Ascobolus immersus RN42</name>
    <dbReference type="NCBI Taxonomy" id="1160509"/>
    <lineage>
        <taxon>Eukaryota</taxon>
        <taxon>Fungi</taxon>
        <taxon>Dikarya</taxon>
        <taxon>Ascomycota</taxon>
        <taxon>Pezizomycotina</taxon>
        <taxon>Pezizomycetes</taxon>
        <taxon>Pezizales</taxon>
        <taxon>Ascobolaceae</taxon>
        <taxon>Ascobolus</taxon>
    </lineage>
</organism>
<feature type="signal peptide" evidence="2">
    <location>
        <begin position="1"/>
        <end position="22"/>
    </location>
</feature>
<feature type="chain" id="PRO_5018226890" description="ABC transmembrane type-1 domain-containing protein" evidence="2">
    <location>
        <begin position="23"/>
        <end position="384"/>
    </location>
</feature>
<dbReference type="AlphaFoldDB" id="A0A3N4IG55"/>
<evidence type="ECO:0008006" key="5">
    <source>
        <dbReference type="Google" id="ProtNLM"/>
    </source>
</evidence>
<feature type="transmembrane region" description="Helical" evidence="1">
    <location>
        <begin position="315"/>
        <end position="335"/>
    </location>
</feature>
<accession>A0A3N4IG55</accession>
<sequence>MERWRKWRIWTTLCTLFDVVRAADDPGEEFSNNLFSDLAPLLTLFGEQVAKQFLSQSLTVADCIIFAMAPLGIITAMVGAIRTGGPPWLRSIIGRARESHVLAEVEYMTSVSHEVCEIWNGRSAVRVAGSSDTQMFIYVKELDESSNEGKFIWKESPPNQNVEKGDIWPFELFKQHIALGNNVASNIIINLARTRMDVLYGGAVVGVILQTAVLVLGGLITYKLGWLKGDEAVTWYAYPFTAAGTILLVSGMFICASVIEQCTNEFRFASKDPNQALRIAWIQKGITISEQSFDSYALFQPQTLDNVLMSYPAHLLVTVIGTLLSFSGFVLQFVGLRAMHWSASLFQLGATVLMILVRVLIRWNLTTEPASVRLMKGHELDWYA</sequence>
<dbReference type="STRING" id="1160509.A0A3N4IG55"/>
<dbReference type="Proteomes" id="UP000275078">
    <property type="component" value="Unassembled WGS sequence"/>
</dbReference>
<keyword evidence="4" id="KW-1185">Reference proteome</keyword>
<evidence type="ECO:0000313" key="3">
    <source>
        <dbReference type="EMBL" id="RPA83161.1"/>
    </source>
</evidence>
<feature type="transmembrane region" description="Helical" evidence="1">
    <location>
        <begin position="236"/>
        <end position="259"/>
    </location>
</feature>
<dbReference type="OrthoDB" id="194358at2759"/>
<feature type="transmembrane region" description="Helical" evidence="1">
    <location>
        <begin position="198"/>
        <end position="224"/>
    </location>
</feature>
<feature type="non-terminal residue" evidence="3">
    <location>
        <position position="384"/>
    </location>
</feature>
<name>A0A3N4IG55_ASCIM</name>
<reference evidence="3 4" key="1">
    <citation type="journal article" date="2018" name="Nat. Ecol. Evol.">
        <title>Pezizomycetes genomes reveal the molecular basis of ectomycorrhizal truffle lifestyle.</title>
        <authorList>
            <person name="Murat C."/>
            <person name="Payen T."/>
            <person name="Noel B."/>
            <person name="Kuo A."/>
            <person name="Morin E."/>
            <person name="Chen J."/>
            <person name="Kohler A."/>
            <person name="Krizsan K."/>
            <person name="Balestrini R."/>
            <person name="Da Silva C."/>
            <person name="Montanini B."/>
            <person name="Hainaut M."/>
            <person name="Levati E."/>
            <person name="Barry K.W."/>
            <person name="Belfiori B."/>
            <person name="Cichocki N."/>
            <person name="Clum A."/>
            <person name="Dockter R.B."/>
            <person name="Fauchery L."/>
            <person name="Guy J."/>
            <person name="Iotti M."/>
            <person name="Le Tacon F."/>
            <person name="Lindquist E.A."/>
            <person name="Lipzen A."/>
            <person name="Malagnac F."/>
            <person name="Mello A."/>
            <person name="Molinier V."/>
            <person name="Miyauchi S."/>
            <person name="Poulain J."/>
            <person name="Riccioni C."/>
            <person name="Rubini A."/>
            <person name="Sitrit Y."/>
            <person name="Splivallo R."/>
            <person name="Traeger S."/>
            <person name="Wang M."/>
            <person name="Zifcakova L."/>
            <person name="Wipf D."/>
            <person name="Zambonelli A."/>
            <person name="Paolocci F."/>
            <person name="Nowrousian M."/>
            <person name="Ottonello S."/>
            <person name="Baldrian P."/>
            <person name="Spatafora J.W."/>
            <person name="Henrissat B."/>
            <person name="Nagy L.G."/>
            <person name="Aury J.M."/>
            <person name="Wincker P."/>
            <person name="Grigoriev I.V."/>
            <person name="Bonfante P."/>
            <person name="Martin F.M."/>
        </authorList>
    </citation>
    <scope>NUCLEOTIDE SEQUENCE [LARGE SCALE GENOMIC DNA]</scope>
    <source>
        <strain evidence="3 4">RN42</strain>
    </source>
</reference>
<keyword evidence="1" id="KW-0472">Membrane</keyword>